<name>A0A1X0CLJ5_9MYCO</name>
<evidence type="ECO:0000259" key="3">
    <source>
        <dbReference type="Pfam" id="PF09851"/>
    </source>
</evidence>
<gene>
    <name evidence="4" type="ORF">BST23_22215</name>
</gene>
<evidence type="ECO:0000256" key="1">
    <source>
        <dbReference type="SAM" id="MobiDB-lite"/>
    </source>
</evidence>
<dbReference type="STRING" id="81858.BST23_22215"/>
<dbReference type="InterPro" id="IPR018649">
    <property type="entry name" value="SHOCT"/>
</dbReference>
<dbReference type="RefSeq" id="WP_083043695.1">
    <property type="nucleotide sequence ID" value="NZ_MVHP01000034.1"/>
</dbReference>
<dbReference type="Pfam" id="PF09851">
    <property type="entry name" value="SHOCT"/>
    <property type="match status" value="1"/>
</dbReference>
<proteinExistence type="predicted"/>
<sequence length="239" mass="25468">MSGRFGPRLAVVVSSLALVVGIAGVIATLVLNTFVLDDYDAYGEVTIPGSGDVRLPEGDVTVSFHTEITGRPTSGFPVPQISLSIKPPEGAPDPVVIESIGGTTTVNNDTHVRVWTARIAEDGTYQVTTDGDVNGYISPRLAFGHGSSHGWLLWVFGGLAAVGAVLLIPSVIWSIRAAKRARPLQPEQVAPVDTPHTQAPSDQGIRLEQLRTLAGLRDSGALSEEEFQAEKRRILDNRD</sequence>
<feature type="transmembrane region" description="Helical" evidence="2">
    <location>
        <begin position="151"/>
        <end position="175"/>
    </location>
</feature>
<comment type="caution">
    <text evidence="4">The sequence shown here is derived from an EMBL/GenBank/DDBJ whole genome shotgun (WGS) entry which is preliminary data.</text>
</comment>
<evidence type="ECO:0000313" key="5">
    <source>
        <dbReference type="Proteomes" id="UP000192772"/>
    </source>
</evidence>
<reference evidence="4 5" key="1">
    <citation type="submission" date="2017-02" db="EMBL/GenBank/DDBJ databases">
        <title>The new phylogeny of genus Mycobacterium.</title>
        <authorList>
            <person name="Tortoli E."/>
            <person name="Trovato A."/>
            <person name="Cirillo D.M."/>
        </authorList>
    </citation>
    <scope>NUCLEOTIDE SEQUENCE [LARGE SCALE GENOMIC DNA]</scope>
    <source>
        <strain evidence="4 5">FI-09383</strain>
    </source>
</reference>
<dbReference type="EMBL" id="MVHP01000034">
    <property type="protein sequence ID" value="ORA61067.1"/>
    <property type="molecule type" value="Genomic_DNA"/>
</dbReference>
<dbReference type="Proteomes" id="UP000192772">
    <property type="component" value="Unassembled WGS sequence"/>
</dbReference>
<evidence type="ECO:0000313" key="4">
    <source>
        <dbReference type="EMBL" id="ORA61067.1"/>
    </source>
</evidence>
<dbReference type="AlphaFoldDB" id="A0A1X0CLJ5"/>
<feature type="region of interest" description="Disordered" evidence="1">
    <location>
        <begin position="184"/>
        <end position="204"/>
    </location>
</feature>
<protein>
    <recommendedName>
        <fullName evidence="3">SHOCT domain-containing protein</fullName>
    </recommendedName>
</protein>
<dbReference type="OrthoDB" id="5996503at2"/>
<keyword evidence="2" id="KW-0812">Transmembrane</keyword>
<keyword evidence="2" id="KW-0472">Membrane</keyword>
<feature type="domain" description="SHOCT" evidence="3">
    <location>
        <begin position="208"/>
        <end position="235"/>
    </location>
</feature>
<evidence type="ECO:0000256" key="2">
    <source>
        <dbReference type="SAM" id="Phobius"/>
    </source>
</evidence>
<feature type="transmembrane region" description="Helical" evidence="2">
    <location>
        <begin position="9"/>
        <end position="31"/>
    </location>
</feature>
<accession>A0A1X0CLJ5</accession>
<organism evidence="4 5">
    <name type="scientific">Mycolicibacterium elephantis</name>
    <dbReference type="NCBI Taxonomy" id="81858"/>
    <lineage>
        <taxon>Bacteria</taxon>
        <taxon>Bacillati</taxon>
        <taxon>Actinomycetota</taxon>
        <taxon>Actinomycetes</taxon>
        <taxon>Mycobacteriales</taxon>
        <taxon>Mycobacteriaceae</taxon>
        <taxon>Mycolicibacterium</taxon>
    </lineage>
</organism>
<keyword evidence="2" id="KW-1133">Transmembrane helix</keyword>